<evidence type="ECO:0000313" key="2">
    <source>
        <dbReference type="EMBL" id="MBC2844635.1"/>
    </source>
</evidence>
<dbReference type="Proteomes" id="UP000533900">
    <property type="component" value="Unassembled WGS sequence"/>
</dbReference>
<dbReference type="EMBL" id="JACLCP010000001">
    <property type="protein sequence ID" value="MBC2844635.1"/>
    <property type="molecule type" value="Genomic_DNA"/>
</dbReference>
<reference evidence="2" key="1">
    <citation type="submission" date="2020-08" db="EMBL/GenBank/DDBJ databases">
        <title>Winogradskyella ouciana sp. nov., isolated from the hadal seawater of the Mariana Trench.</title>
        <authorList>
            <person name="He X."/>
        </authorList>
    </citation>
    <scope>NUCLEOTIDE SEQUENCE [LARGE SCALE GENOMIC DNA]</scope>
    <source>
        <strain evidence="2">KCTC 52348</strain>
    </source>
</reference>
<accession>A0A842IPN3</accession>
<organism evidence="2 3">
    <name type="scientific">Winogradskyella flava</name>
    <dbReference type="NCBI Taxonomy" id="1884876"/>
    <lineage>
        <taxon>Bacteria</taxon>
        <taxon>Pseudomonadati</taxon>
        <taxon>Bacteroidota</taxon>
        <taxon>Flavobacteriia</taxon>
        <taxon>Flavobacteriales</taxon>
        <taxon>Flavobacteriaceae</taxon>
        <taxon>Winogradskyella</taxon>
    </lineage>
</organism>
<feature type="transmembrane region" description="Helical" evidence="1">
    <location>
        <begin position="12"/>
        <end position="32"/>
    </location>
</feature>
<dbReference type="RefSeq" id="WP_185788294.1">
    <property type="nucleotide sequence ID" value="NZ_JACLCP010000001.1"/>
</dbReference>
<dbReference type="AlphaFoldDB" id="A0A842IPN3"/>
<proteinExistence type="predicted"/>
<comment type="caution">
    <text evidence="2">The sequence shown here is derived from an EMBL/GenBank/DDBJ whole genome shotgun (WGS) entry which is preliminary data.</text>
</comment>
<keyword evidence="1" id="KW-0812">Transmembrane</keyword>
<protein>
    <recommendedName>
        <fullName evidence="4">Polymer-forming cytoskeletal protein</fullName>
    </recommendedName>
</protein>
<name>A0A842IPN3_9FLAO</name>
<keyword evidence="1" id="KW-1133">Transmembrane helix</keyword>
<keyword evidence="3" id="KW-1185">Reference proteome</keyword>
<sequence>MKKYRAGTLQLVTFIAMVIALLLSMFIILIHVHKQFRIKTYHTIETVALVNNGIGALLYSEIPQNDTIAIRLNDETYKSLSVYKSIWGSFDIVQSQAQIKNKRLVRTALVGWERHNQNSHVLHLTDNNKPLILVGNTTINGNAFLPKRGVKSGNINGSSYFNDTYVNGTIKRSGSLPKLNTDLISHLNTLKTNGLVLDMAKPISLEASTSYSNSFKNPPQIAFSNSDLHLDDIALTGHIIIQSQTKIIVAKSATLTDVILVAPIIEIQSNVQGTFQAFATERIHVDEYVDLGYPSALVLLHDYLEGEGSATKSIALMDHSKIEGHIMALGKSAPNNYDAQIKISANAIVEGVVYCEQNLELRGTVYGSVYTNEFIIKEAGSVYQNHLYNAWIDHGKLPDAFVGLHLEDSKKAIMKWLY</sequence>
<keyword evidence="1" id="KW-0472">Membrane</keyword>
<evidence type="ECO:0000313" key="3">
    <source>
        <dbReference type="Proteomes" id="UP000533900"/>
    </source>
</evidence>
<gene>
    <name evidence="2" type="ORF">H7F21_05980</name>
</gene>
<evidence type="ECO:0008006" key="4">
    <source>
        <dbReference type="Google" id="ProtNLM"/>
    </source>
</evidence>
<evidence type="ECO:0000256" key="1">
    <source>
        <dbReference type="SAM" id="Phobius"/>
    </source>
</evidence>